<reference evidence="1 2" key="1">
    <citation type="submission" date="2023-11" db="EMBL/GenBank/DDBJ databases">
        <title>Peredibacter starrii A3.12.</title>
        <authorList>
            <person name="Mitchell R.J."/>
        </authorList>
    </citation>
    <scope>NUCLEOTIDE SEQUENCE [LARGE SCALE GENOMIC DNA]</scope>
    <source>
        <strain evidence="1 2">A3.12</strain>
    </source>
</reference>
<protein>
    <recommendedName>
        <fullName evidence="3">Nuclear transport factor 2 family protein</fullName>
    </recommendedName>
</protein>
<gene>
    <name evidence="1" type="ORF">SOO65_16275</name>
</gene>
<evidence type="ECO:0000313" key="1">
    <source>
        <dbReference type="EMBL" id="WPU64251.1"/>
    </source>
</evidence>
<dbReference type="AlphaFoldDB" id="A0AAX4HM07"/>
<dbReference type="KEGG" id="psti:SOO65_16275"/>
<evidence type="ECO:0000313" key="2">
    <source>
        <dbReference type="Proteomes" id="UP001324634"/>
    </source>
</evidence>
<proteinExistence type="predicted"/>
<dbReference type="Proteomes" id="UP001324634">
    <property type="component" value="Chromosome"/>
</dbReference>
<dbReference type="EMBL" id="CP139487">
    <property type="protein sequence ID" value="WPU64251.1"/>
    <property type="molecule type" value="Genomic_DNA"/>
</dbReference>
<accession>A0AAX4HM07</accession>
<sequence>MRIQLITIILLFSFTAVVHGSDDKSMKELFMKYDQVMDNKKIELIDEVFSQKFIKASGGKEELISKIKELPHSSNKSKPLAPDLTWRKGLKNEMYFAKVKEPSVNKSKKDAHETEFMVIKEDGKLKIDGTLGDGN</sequence>
<organism evidence="1 2">
    <name type="scientific">Peredibacter starrii</name>
    <dbReference type="NCBI Taxonomy" id="28202"/>
    <lineage>
        <taxon>Bacteria</taxon>
        <taxon>Pseudomonadati</taxon>
        <taxon>Bdellovibrionota</taxon>
        <taxon>Bacteriovoracia</taxon>
        <taxon>Bacteriovoracales</taxon>
        <taxon>Bacteriovoracaceae</taxon>
        <taxon>Peredibacter</taxon>
    </lineage>
</organism>
<dbReference type="RefSeq" id="WP_321392692.1">
    <property type="nucleotide sequence ID" value="NZ_CP139487.1"/>
</dbReference>
<keyword evidence="2" id="KW-1185">Reference proteome</keyword>
<name>A0AAX4HM07_9BACT</name>
<evidence type="ECO:0008006" key="3">
    <source>
        <dbReference type="Google" id="ProtNLM"/>
    </source>
</evidence>